<dbReference type="AlphaFoldDB" id="A0A8H5QR68"/>
<feature type="compositionally biased region" description="Low complexity" evidence="1">
    <location>
        <begin position="589"/>
        <end position="599"/>
    </location>
</feature>
<accession>A0A8H5QR68</accession>
<dbReference type="Proteomes" id="UP000530670">
    <property type="component" value="Unassembled WGS sequence"/>
</dbReference>
<proteinExistence type="predicted"/>
<evidence type="ECO:0000256" key="1">
    <source>
        <dbReference type="SAM" id="MobiDB-lite"/>
    </source>
</evidence>
<feature type="compositionally biased region" description="Basic and acidic residues" evidence="1">
    <location>
        <begin position="547"/>
        <end position="586"/>
    </location>
</feature>
<dbReference type="RefSeq" id="XP_037201001.1">
    <property type="nucleotide sequence ID" value="XM_037344950.1"/>
</dbReference>
<evidence type="ECO:0000313" key="2">
    <source>
        <dbReference type="EMBL" id="KAF5619364.1"/>
    </source>
</evidence>
<dbReference type="GeneID" id="59297220"/>
<dbReference type="EMBL" id="JAAQRI010000308">
    <property type="protein sequence ID" value="KAF5619364.1"/>
    <property type="molecule type" value="Genomic_DNA"/>
</dbReference>
<comment type="caution">
    <text evidence="2">The sequence shown here is derived from an EMBL/GenBank/DDBJ whole genome shotgun (WGS) entry which is preliminary data.</text>
</comment>
<sequence length="619" mass="70555">MFRPKQPFEGKEEIEARLTATNDDGLTVISSQCISFAKEQPDNFMNYLRHAWKQDGPIFREDKDLLNALQLVEVTRPEGEAARLVSLYLPFPKLVYLRNRYLLPHESFRLLLSEYEITAGADLESWTALAVDIDLVREDDAMFYIDLLAAVKSQNNNGAVEFPRRVLELYLRIQAACEMKGEEAMQKWTSSLDAVLKELDKKPDFQYSKQLYDVLGKIWGNLPTSDLERLRVYLKTNQCIILSENDTKRFSLAECVWAPKLNAPGTYLINSQSFDIGCIFDELVNITSLEPKFGHPKADTARILLVALSRDIEKYGRYLDKEKLLKNDIFPVTGHDWDSKLCSASAEFYIMDNANLNTTLRNKVPVLDIDYTTFWLLQPFFVWAGLESRYLKNHLTIHTAYDPGSVTPPYIHSLRAKALLRLAVHYKSPQTLTAFGRNFLARTLGRTRIHYLGDNTMTTTLRIKSIEDSRVIASYPDIVILKDDDGLDIYLEKSSAEVVRAVQLPVRLAKILMEDTNDKSKTSIKMILDEEGIVDVDKPQSSSYIPENEHGRLSRLLFDRKPDRPSGNDLSRPDQKPKTTGGKEENNDLSQQLSSLSLQGKQDDTDTSWSSDSTKKTLV</sequence>
<keyword evidence="3" id="KW-1185">Reference proteome</keyword>
<feature type="compositionally biased region" description="Low complexity" evidence="1">
    <location>
        <begin position="607"/>
        <end position="619"/>
    </location>
</feature>
<reference evidence="2 3" key="1">
    <citation type="submission" date="2020-05" db="EMBL/GenBank/DDBJ databases">
        <title>Identification and distribution of gene clusters putatively required for synthesis of sphingolipid metabolism inhibitors in phylogenetically diverse species of the filamentous fungus Fusarium.</title>
        <authorList>
            <person name="Kim H.-S."/>
            <person name="Busman M."/>
            <person name="Brown D.W."/>
            <person name="Divon H."/>
            <person name="Uhlig S."/>
            <person name="Proctor R.H."/>
        </authorList>
    </citation>
    <scope>NUCLEOTIDE SEQUENCE [LARGE SCALE GENOMIC DNA]</scope>
    <source>
        <strain evidence="2 3">NRRL 66243</strain>
    </source>
</reference>
<evidence type="ECO:0000313" key="3">
    <source>
        <dbReference type="Proteomes" id="UP000530670"/>
    </source>
</evidence>
<gene>
    <name evidence="2" type="ORF">FTJAE_11952</name>
</gene>
<name>A0A8H5QR68_9HYPO</name>
<organism evidence="2 3">
    <name type="scientific">Fusarium tjaetaba</name>
    <dbReference type="NCBI Taxonomy" id="1567544"/>
    <lineage>
        <taxon>Eukaryota</taxon>
        <taxon>Fungi</taxon>
        <taxon>Dikarya</taxon>
        <taxon>Ascomycota</taxon>
        <taxon>Pezizomycotina</taxon>
        <taxon>Sordariomycetes</taxon>
        <taxon>Hypocreomycetidae</taxon>
        <taxon>Hypocreales</taxon>
        <taxon>Nectriaceae</taxon>
        <taxon>Fusarium</taxon>
        <taxon>Fusarium fujikuroi species complex</taxon>
    </lineage>
</organism>
<protein>
    <submittedName>
        <fullName evidence="2">Uncharacterized protein</fullName>
    </submittedName>
</protein>
<dbReference type="OrthoDB" id="1262810at2759"/>
<feature type="region of interest" description="Disordered" evidence="1">
    <location>
        <begin position="538"/>
        <end position="619"/>
    </location>
</feature>